<feature type="transmembrane region" description="Helical" evidence="2">
    <location>
        <begin position="58"/>
        <end position="78"/>
    </location>
</feature>
<evidence type="ECO:0000313" key="3">
    <source>
        <dbReference type="EMBL" id="GAA2433056.1"/>
    </source>
</evidence>
<feature type="region of interest" description="Disordered" evidence="1">
    <location>
        <begin position="1"/>
        <end position="28"/>
    </location>
</feature>
<keyword evidence="2" id="KW-0472">Membrane</keyword>
<keyword evidence="2" id="KW-1133">Transmembrane helix</keyword>
<organism evidence="3 4">
    <name type="scientific">Streptomyces macrosporus</name>
    <dbReference type="NCBI Taxonomy" id="44032"/>
    <lineage>
        <taxon>Bacteria</taxon>
        <taxon>Bacillati</taxon>
        <taxon>Actinomycetota</taxon>
        <taxon>Actinomycetes</taxon>
        <taxon>Kitasatosporales</taxon>
        <taxon>Streptomycetaceae</taxon>
        <taxon>Streptomyces</taxon>
    </lineage>
</organism>
<keyword evidence="4" id="KW-1185">Reference proteome</keyword>
<evidence type="ECO:0000256" key="2">
    <source>
        <dbReference type="SAM" id="Phobius"/>
    </source>
</evidence>
<feature type="compositionally biased region" description="Basic residues" evidence="1">
    <location>
        <begin position="10"/>
        <end position="22"/>
    </location>
</feature>
<proteinExistence type="predicted"/>
<evidence type="ECO:0000313" key="4">
    <source>
        <dbReference type="Proteomes" id="UP001501638"/>
    </source>
</evidence>
<name>A0ABN3JKH0_9ACTN</name>
<protein>
    <submittedName>
        <fullName evidence="3">Uncharacterized protein</fullName>
    </submittedName>
</protein>
<comment type="caution">
    <text evidence="3">The sequence shown here is derived from an EMBL/GenBank/DDBJ whole genome shotgun (WGS) entry which is preliminary data.</text>
</comment>
<reference evidence="3 4" key="1">
    <citation type="journal article" date="2019" name="Int. J. Syst. Evol. Microbiol.">
        <title>The Global Catalogue of Microorganisms (GCM) 10K type strain sequencing project: providing services to taxonomists for standard genome sequencing and annotation.</title>
        <authorList>
            <consortium name="The Broad Institute Genomics Platform"/>
            <consortium name="The Broad Institute Genome Sequencing Center for Infectious Disease"/>
            <person name="Wu L."/>
            <person name="Ma J."/>
        </authorList>
    </citation>
    <scope>NUCLEOTIDE SEQUENCE [LARGE SCALE GENOMIC DNA]</scope>
    <source>
        <strain evidence="3 4">JCM 6305</strain>
    </source>
</reference>
<dbReference type="Proteomes" id="UP001501638">
    <property type="component" value="Unassembled WGS sequence"/>
</dbReference>
<accession>A0ABN3JKH0</accession>
<keyword evidence="2" id="KW-0812">Transmembrane</keyword>
<sequence>MSGLLPTPRSARKNARARRRPAAPRTRPVDGVGEVVRWAAFGCALVPLTLLACGSSPVGAVAVAVGLALVTAACRVLLRHCERAAARSTGDQAGPHRGRHGRTGTGAHRGGRRQR</sequence>
<gene>
    <name evidence="3" type="ORF">GCM10010405_15110</name>
</gene>
<feature type="region of interest" description="Disordered" evidence="1">
    <location>
        <begin position="85"/>
        <end position="115"/>
    </location>
</feature>
<dbReference type="RefSeq" id="WP_344321320.1">
    <property type="nucleotide sequence ID" value="NZ_BAAASZ010000012.1"/>
</dbReference>
<dbReference type="EMBL" id="BAAASZ010000012">
    <property type="protein sequence ID" value="GAA2433056.1"/>
    <property type="molecule type" value="Genomic_DNA"/>
</dbReference>
<evidence type="ECO:0000256" key="1">
    <source>
        <dbReference type="SAM" id="MobiDB-lite"/>
    </source>
</evidence>